<reference evidence="5 6" key="1">
    <citation type="journal article" date="2014" name="Genome Announc.">
        <title>Draft genome sequences of six enterohepatic helicobacter species isolated from humans and one from rhesus macaques.</title>
        <authorList>
            <person name="Shen Z."/>
            <person name="Sheh A."/>
            <person name="Young S.K."/>
            <person name="Abouelliel A."/>
            <person name="Ward D.V."/>
            <person name="Earl A.M."/>
            <person name="Fox J.G."/>
        </authorList>
    </citation>
    <scope>NUCLEOTIDE SEQUENCE [LARGE SCALE GENOMIC DNA]</scope>
    <source>
        <strain evidence="5 6">MIT 99-5501</strain>
    </source>
</reference>
<comment type="caution">
    <text evidence="5">The sequence shown here is derived from an EMBL/GenBank/DDBJ whole genome shotgun (WGS) entry which is preliminary data.</text>
</comment>
<accession>V8CBT7</accession>
<dbReference type="GO" id="GO:0030288">
    <property type="term" value="C:outer membrane-bounded periplasmic space"/>
    <property type="evidence" value="ECO:0007669"/>
    <property type="project" value="TreeGrafter"/>
</dbReference>
<dbReference type="PANTHER" id="PTHR30085">
    <property type="entry name" value="AMINO ACID ABC TRANSPORTER PERMEASE"/>
    <property type="match status" value="1"/>
</dbReference>
<dbReference type="InterPro" id="IPR051455">
    <property type="entry name" value="Bact_solute-bind_prot3"/>
</dbReference>
<evidence type="ECO:0000313" key="6">
    <source>
        <dbReference type="Proteomes" id="UP000018731"/>
    </source>
</evidence>
<keyword evidence="6" id="KW-1185">Reference proteome</keyword>
<dbReference type="SUPFAM" id="SSF53850">
    <property type="entry name" value="Periplasmic binding protein-like II"/>
    <property type="match status" value="1"/>
</dbReference>
<keyword evidence="2" id="KW-0813">Transport</keyword>
<gene>
    <name evidence="5" type="ORF">HMPREF2086_00217</name>
</gene>
<evidence type="ECO:0000259" key="4">
    <source>
        <dbReference type="SMART" id="SM00062"/>
    </source>
</evidence>
<name>V8CBT7_9HELI</name>
<dbReference type="GO" id="GO:0005576">
    <property type="term" value="C:extracellular region"/>
    <property type="evidence" value="ECO:0007669"/>
    <property type="project" value="TreeGrafter"/>
</dbReference>
<dbReference type="HOGENOM" id="CLU_019602_18_4_7"/>
<dbReference type="Proteomes" id="UP000018731">
    <property type="component" value="Unassembled WGS sequence"/>
</dbReference>
<evidence type="ECO:0000256" key="3">
    <source>
        <dbReference type="ARBA" id="ARBA00022729"/>
    </source>
</evidence>
<evidence type="ECO:0000313" key="5">
    <source>
        <dbReference type="EMBL" id="ETD24883.1"/>
    </source>
</evidence>
<organism evidence="5 6">
    <name type="scientific">Helicobacter macacae MIT 99-5501</name>
    <dbReference type="NCBI Taxonomy" id="1357400"/>
    <lineage>
        <taxon>Bacteria</taxon>
        <taxon>Pseudomonadati</taxon>
        <taxon>Campylobacterota</taxon>
        <taxon>Epsilonproteobacteria</taxon>
        <taxon>Campylobacterales</taxon>
        <taxon>Helicobacteraceae</taxon>
        <taxon>Helicobacter</taxon>
    </lineage>
</organism>
<dbReference type="EMBL" id="AZJI01000001">
    <property type="protein sequence ID" value="ETD24883.1"/>
    <property type="molecule type" value="Genomic_DNA"/>
</dbReference>
<proteinExistence type="inferred from homology"/>
<evidence type="ECO:0000256" key="1">
    <source>
        <dbReference type="ARBA" id="ARBA00010333"/>
    </source>
</evidence>
<keyword evidence="3" id="KW-0732">Signal</keyword>
<evidence type="ECO:0000256" key="2">
    <source>
        <dbReference type="ARBA" id="ARBA00022448"/>
    </source>
</evidence>
<dbReference type="InterPro" id="IPR001638">
    <property type="entry name" value="Solute-binding_3/MltF_N"/>
</dbReference>
<dbReference type="eggNOG" id="COG0834">
    <property type="taxonomic scope" value="Bacteria"/>
</dbReference>
<dbReference type="AlphaFoldDB" id="V8CBT7"/>
<dbReference type="SMART" id="SM00062">
    <property type="entry name" value="PBPb"/>
    <property type="match status" value="1"/>
</dbReference>
<dbReference type="Pfam" id="PF00497">
    <property type="entry name" value="SBP_bac_3"/>
    <property type="match status" value="1"/>
</dbReference>
<dbReference type="Gene3D" id="3.40.190.10">
    <property type="entry name" value="Periplasmic binding protein-like II"/>
    <property type="match status" value="2"/>
</dbReference>
<feature type="domain" description="Solute-binding protein family 3/N-terminal" evidence="4">
    <location>
        <begin position="84"/>
        <end position="305"/>
    </location>
</feature>
<comment type="similarity">
    <text evidence="1">Belongs to the bacterial solute-binding protein 3 family.</text>
</comment>
<dbReference type="PATRIC" id="fig|1357400.3.peg.310"/>
<sequence>MLSTTKRVIKTLPNFAKAPKKPSTSTYFDDTDFGSADFSKDFGSAKSIFSLLLAMCLALFGLSSCSEESGANTNSIDSIKKRGVLIVGVKDDVPHLGLLNHKNEKIEGYEIDISKALAKEILGDENKLKLVTVNYKSRQPLLENGSVDLVIATFSITQEREKLLHFSKPYYVDSVGLLVLKEKGYKSLADMEGARIGVAQSSTTREVITTAAKNAGIEVKFSEFPEFPDIKVALASDKIDAFSVDKSILLGYVDSKSEILPDSFEPQKYGIASKKSNTSLANFVDEFVENNGELLENLTKKWNLK</sequence>
<protein>
    <recommendedName>
        <fullName evidence="4">Solute-binding protein family 3/N-terminal domain-containing protein</fullName>
    </recommendedName>
</protein>
<dbReference type="GO" id="GO:0006865">
    <property type="term" value="P:amino acid transport"/>
    <property type="evidence" value="ECO:0007669"/>
    <property type="project" value="TreeGrafter"/>
</dbReference>
<dbReference type="PANTHER" id="PTHR30085:SF6">
    <property type="entry name" value="ABC TRANSPORTER GLUTAMINE-BINDING PROTEIN GLNH"/>
    <property type="match status" value="1"/>
</dbReference>
<dbReference type="STRING" id="1357400.HMPREF2086_00217"/>